<gene>
    <name evidence="5" type="ORF">GCM10009849_03250</name>
</gene>
<dbReference type="InterPro" id="IPR015856">
    <property type="entry name" value="ABC_transpr_CbiO/EcfA_su"/>
</dbReference>
<evidence type="ECO:0000313" key="5">
    <source>
        <dbReference type="EMBL" id="GAA2196788.1"/>
    </source>
</evidence>
<dbReference type="Gene3D" id="3.40.50.300">
    <property type="entry name" value="P-loop containing nucleotide triphosphate hydrolases"/>
    <property type="match status" value="2"/>
</dbReference>
<evidence type="ECO:0000256" key="2">
    <source>
        <dbReference type="ARBA" id="ARBA00022741"/>
    </source>
</evidence>
<accession>A0ABP5NFM6</accession>
<evidence type="ECO:0000256" key="1">
    <source>
        <dbReference type="ARBA" id="ARBA00022448"/>
    </source>
</evidence>
<sequence length="520" mass="53421">MTPRAAQPVLAADIRSFSYEGAAPVLRGVGLELPPGSLTAVLGGSGSGTSTLAKLLSGWAVSGGHGVFDGTLALRPAGSRECTTLEFRGSPDDPRLRLGAWGQHVAYVPQRATDLLTGAAQTVGEELAFALEQRGMPREQMRHRVDEAARAVGLSAHLGRHPAQLSGGEQRRLALGCALVGRPSVMVLDDPSASLDAAGRADLGQLIDTLRAAATAVVVVGTCADRLARRADHWVLLAAGTPAAQGPPEHVLATEAFRLSGVLPQDPADAAPNAPSQRSAAGSASVGALSATAPAAAAIAELAAVSFAYPGAPSWVLDHADLGVRPGEVVALAGPNGAGKSTALKHFAGIARPIRGTVRIAGQDIARVPAGRVADTVGTLFQDPRDQLFARSVLREVEFGLRLGPRDGARRSRAEVRRRALAALDDVGLGSRAGEHPYDLTASGQRLTALAAVIARGPRVLLLDEPTVGLDRHGLACLERLVASAAESGAAVVLSTHAAAWARARADRTMAIADGRFVAG</sequence>
<dbReference type="InterPro" id="IPR027417">
    <property type="entry name" value="P-loop_NTPase"/>
</dbReference>
<dbReference type="PROSITE" id="PS00211">
    <property type="entry name" value="ABC_TRANSPORTER_1"/>
    <property type="match status" value="1"/>
</dbReference>
<feature type="domain" description="ABC transporter" evidence="4">
    <location>
        <begin position="300"/>
        <end position="518"/>
    </location>
</feature>
<dbReference type="PANTHER" id="PTHR24220">
    <property type="entry name" value="IMPORT ATP-BINDING PROTEIN"/>
    <property type="match status" value="1"/>
</dbReference>
<dbReference type="InterPro" id="IPR017871">
    <property type="entry name" value="ABC_transporter-like_CS"/>
</dbReference>
<dbReference type="CDD" id="cd03225">
    <property type="entry name" value="ABC_cobalt_CbiO_domain1"/>
    <property type="match status" value="2"/>
</dbReference>
<dbReference type="SMART" id="SM00382">
    <property type="entry name" value="AAA"/>
    <property type="match status" value="2"/>
</dbReference>
<evidence type="ECO:0000259" key="4">
    <source>
        <dbReference type="PROSITE" id="PS50893"/>
    </source>
</evidence>
<dbReference type="RefSeq" id="WP_344297862.1">
    <property type="nucleotide sequence ID" value="NZ_BAAAQW010000002.1"/>
</dbReference>
<dbReference type="PROSITE" id="PS50893">
    <property type="entry name" value="ABC_TRANSPORTER_2"/>
    <property type="match status" value="2"/>
</dbReference>
<dbReference type="SUPFAM" id="SSF52540">
    <property type="entry name" value="P-loop containing nucleoside triphosphate hydrolases"/>
    <property type="match status" value="2"/>
</dbReference>
<keyword evidence="3" id="KW-0067">ATP-binding</keyword>
<comment type="caution">
    <text evidence="5">The sequence shown here is derived from an EMBL/GenBank/DDBJ whole genome shotgun (WGS) entry which is preliminary data.</text>
</comment>
<keyword evidence="1" id="KW-0813">Transport</keyword>
<dbReference type="Pfam" id="PF00005">
    <property type="entry name" value="ABC_tran"/>
    <property type="match status" value="2"/>
</dbReference>
<keyword evidence="6" id="KW-1185">Reference proteome</keyword>
<dbReference type="EMBL" id="BAAAQW010000002">
    <property type="protein sequence ID" value="GAA2196788.1"/>
    <property type="molecule type" value="Genomic_DNA"/>
</dbReference>
<evidence type="ECO:0000256" key="3">
    <source>
        <dbReference type="ARBA" id="ARBA00022840"/>
    </source>
</evidence>
<evidence type="ECO:0000313" key="6">
    <source>
        <dbReference type="Proteomes" id="UP001500432"/>
    </source>
</evidence>
<dbReference type="PANTHER" id="PTHR24220:SF684">
    <property type="entry name" value="FE(3+) IONS IMPORT ATP-BINDING PROTEIN FBPC"/>
    <property type="match status" value="1"/>
</dbReference>
<name>A0ABP5NFM6_9MICC</name>
<dbReference type="InterPro" id="IPR003439">
    <property type="entry name" value="ABC_transporter-like_ATP-bd"/>
</dbReference>
<dbReference type="Proteomes" id="UP001500432">
    <property type="component" value="Unassembled WGS sequence"/>
</dbReference>
<protein>
    <recommendedName>
        <fullName evidence="4">ABC transporter domain-containing protein</fullName>
    </recommendedName>
</protein>
<proteinExistence type="predicted"/>
<keyword evidence="2" id="KW-0547">Nucleotide-binding</keyword>
<feature type="domain" description="ABC transporter" evidence="4">
    <location>
        <begin position="9"/>
        <end position="264"/>
    </location>
</feature>
<organism evidence="5 6">
    <name type="scientific">Sinomonas flava</name>
    <dbReference type="NCBI Taxonomy" id="496857"/>
    <lineage>
        <taxon>Bacteria</taxon>
        <taxon>Bacillati</taxon>
        <taxon>Actinomycetota</taxon>
        <taxon>Actinomycetes</taxon>
        <taxon>Micrococcales</taxon>
        <taxon>Micrococcaceae</taxon>
        <taxon>Sinomonas</taxon>
    </lineage>
</organism>
<dbReference type="InterPro" id="IPR015854">
    <property type="entry name" value="ABC_transpr_LolD-like"/>
</dbReference>
<reference evidence="6" key="1">
    <citation type="journal article" date="2019" name="Int. J. Syst. Evol. Microbiol.">
        <title>The Global Catalogue of Microorganisms (GCM) 10K type strain sequencing project: providing services to taxonomists for standard genome sequencing and annotation.</title>
        <authorList>
            <consortium name="The Broad Institute Genomics Platform"/>
            <consortium name="The Broad Institute Genome Sequencing Center for Infectious Disease"/>
            <person name="Wu L."/>
            <person name="Ma J."/>
        </authorList>
    </citation>
    <scope>NUCLEOTIDE SEQUENCE [LARGE SCALE GENOMIC DNA]</scope>
    <source>
        <strain evidence="6">JCM 16034</strain>
    </source>
</reference>
<dbReference type="InterPro" id="IPR003593">
    <property type="entry name" value="AAA+_ATPase"/>
</dbReference>